<evidence type="ECO:0000313" key="3">
    <source>
        <dbReference type="Proteomes" id="UP000029965"/>
    </source>
</evidence>
<keyword evidence="1" id="KW-1133">Transmembrane helix</keyword>
<sequence length="106" mass="12424">NNLLDKFYTYKVQILHLALIYFLVFIFLTIHRLLNLLAFCFFWIPRALFKNWTAAFFTGNLLLARDRNLFTIVLLVPGPYNELCMKACAACCLESFRSWSFSLTAK</sequence>
<organism evidence="2 3">
    <name type="scientific">Chlorocebus sabaeus</name>
    <name type="common">Green monkey</name>
    <name type="synonym">Simia sabaea</name>
    <dbReference type="NCBI Taxonomy" id="60711"/>
    <lineage>
        <taxon>Eukaryota</taxon>
        <taxon>Metazoa</taxon>
        <taxon>Chordata</taxon>
        <taxon>Craniata</taxon>
        <taxon>Vertebrata</taxon>
        <taxon>Euteleostomi</taxon>
        <taxon>Mammalia</taxon>
        <taxon>Eutheria</taxon>
        <taxon>Euarchontoglires</taxon>
        <taxon>Primates</taxon>
        <taxon>Haplorrhini</taxon>
        <taxon>Catarrhini</taxon>
        <taxon>Cercopithecidae</taxon>
        <taxon>Cercopithecinae</taxon>
        <taxon>Chlorocebus</taxon>
    </lineage>
</organism>
<dbReference type="Bgee" id="ENSCSAG00000007542">
    <property type="expression patterns" value="Expressed in adrenal cortex and 7 other cell types or tissues"/>
</dbReference>
<dbReference type="Proteomes" id="UP000029965">
    <property type="component" value="Chromosome 17"/>
</dbReference>
<dbReference type="AlphaFoldDB" id="A0A0D9R5B5"/>
<dbReference type="OMA" id="FCMKALA"/>
<dbReference type="EMBL" id="AQIB01159368">
    <property type="status" value="NOT_ANNOTATED_CDS"/>
    <property type="molecule type" value="Genomic_DNA"/>
</dbReference>
<keyword evidence="1" id="KW-0472">Membrane</keyword>
<keyword evidence="1" id="KW-0812">Transmembrane</keyword>
<reference evidence="2" key="2">
    <citation type="submission" date="2025-08" db="UniProtKB">
        <authorList>
            <consortium name="Ensembl"/>
        </authorList>
    </citation>
    <scope>IDENTIFICATION</scope>
</reference>
<reference evidence="2" key="3">
    <citation type="submission" date="2025-09" db="UniProtKB">
        <authorList>
            <consortium name="Ensembl"/>
        </authorList>
    </citation>
    <scope>IDENTIFICATION</scope>
</reference>
<dbReference type="GeneTree" id="ENSGT00390000016205"/>
<reference evidence="2 3" key="1">
    <citation type="submission" date="2014-03" db="EMBL/GenBank/DDBJ databases">
        <authorList>
            <person name="Warren W."/>
            <person name="Wilson R.K."/>
        </authorList>
    </citation>
    <scope>NUCLEOTIDE SEQUENCE</scope>
</reference>
<protein>
    <submittedName>
        <fullName evidence="2">Uncharacterized protein</fullName>
    </submittedName>
</protein>
<dbReference type="eggNOG" id="ENOG502TEI4">
    <property type="taxonomic scope" value="Eukaryota"/>
</dbReference>
<name>A0A0D9R5B5_CHLSB</name>
<feature type="transmembrane region" description="Helical" evidence="1">
    <location>
        <begin position="20"/>
        <end position="44"/>
    </location>
</feature>
<dbReference type="Ensembl" id="ENSCSAT00000005588.1">
    <property type="protein sequence ID" value="ENSCSAP00000003804.1"/>
    <property type="gene ID" value="ENSCSAG00000007542.1"/>
</dbReference>
<proteinExistence type="predicted"/>
<accession>A0A0D9R5B5</accession>
<keyword evidence="3" id="KW-1185">Reference proteome</keyword>
<evidence type="ECO:0000256" key="1">
    <source>
        <dbReference type="SAM" id="Phobius"/>
    </source>
</evidence>
<evidence type="ECO:0000313" key="2">
    <source>
        <dbReference type="Ensembl" id="ENSCSAP00000003804.1"/>
    </source>
</evidence>